<evidence type="ECO:0000313" key="1">
    <source>
        <dbReference type="Proteomes" id="UP000095283"/>
    </source>
</evidence>
<sequence>MPTKTDESQFATIDDPITASINLLSNTNIKYNIKESEMMSENVRTVINNRRYFSFFASINEPWMQSNSQDAMKTGIWYIVRLHTDLAHFSDESEHRLNISAHDDMVAE</sequence>
<protein>
    <submittedName>
        <fullName evidence="2">DUF4038 domain-containing protein</fullName>
    </submittedName>
</protein>
<organism evidence="1 2">
    <name type="scientific">Heterorhabditis bacteriophora</name>
    <name type="common">Entomopathogenic nematode worm</name>
    <dbReference type="NCBI Taxonomy" id="37862"/>
    <lineage>
        <taxon>Eukaryota</taxon>
        <taxon>Metazoa</taxon>
        <taxon>Ecdysozoa</taxon>
        <taxon>Nematoda</taxon>
        <taxon>Chromadorea</taxon>
        <taxon>Rhabditida</taxon>
        <taxon>Rhabditina</taxon>
        <taxon>Rhabditomorpha</taxon>
        <taxon>Strongyloidea</taxon>
        <taxon>Heterorhabditidae</taxon>
        <taxon>Heterorhabditis</taxon>
    </lineage>
</organism>
<dbReference type="Proteomes" id="UP000095283">
    <property type="component" value="Unplaced"/>
</dbReference>
<accession>A0A1I7X041</accession>
<reference evidence="2" key="1">
    <citation type="submission" date="2016-11" db="UniProtKB">
        <authorList>
            <consortium name="WormBaseParasite"/>
        </authorList>
    </citation>
    <scope>IDENTIFICATION</scope>
</reference>
<evidence type="ECO:0000313" key="2">
    <source>
        <dbReference type="WBParaSite" id="Hba_10914"/>
    </source>
</evidence>
<dbReference type="AlphaFoldDB" id="A0A1I7X041"/>
<proteinExistence type="predicted"/>
<keyword evidence="1" id="KW-1185">Reference proteome</keyword>
<name>A0A1I7X041_HETBA</name>
<dbReference type="WBParaSite" id="Hba_10914">
    <property type="protein sequence ID" value="Hba_10914"/>
    <property type="gene ID" value="Hba_10914"/>
</dbReference>